<evidence type="ECO:0008006" key="3">
    <source>
        <dbReference type="Google" id="ProtNLM"/>
    </source>
</evidence>
<comment type="caution">
    <text evidence="1">The sequence shown here is derived from an EMBL/GenBank/DDBJ whole genome shotgun (WGS) entry which is preliminary data.</text>
</comment>
<organism evidence="1 2">
    <name type="scientific">Thraustotheca clavata</name>
    <dbReference type="NCBI Taxonomy" id="74557"/>
    <lineage>
        <taxon>Eukaryota</taxon>
        <taxon>Sar</taxon>
        <taxon>Stramenopiles</taxon>
        <taxon>Oomycota</taxon>
        <taxon>Saprolegniomycetes</taxon>
        <taxon>Saprolegniales</taxon>
        <taxon>Achlyaceae</taxon>
        <taxon>Thraustotheca</taxon>
    </lineage>
</organism>
<dbReference type="EMBL" id="JNBS01000621">
    <property type="protein sequence ID" value="OQS04389.1"/>
    <property type="molecule type" value="Genomic_DNA"/>
</dbReference>
<accession>A0A1W0A2F9</accession>
<protein>
    <recommendedName>
        <fullName evidence="3">Crinkler (CRN) family protein</fullName>
    </recommendedName>
</protein>
<reference evidence="1 2" key="1">
    <citation type="journal article" date="2014" name="Genome Biol. Evol.">
        <title>The secreted proteins of Achlya hypogyna and Thraustotheca clavata identify the ancestral oomycete secretome and reveal gene acquisitions by horizontal gene transfer.</title>
        <authorList>
            <person name="Misner I."/>
            <person name="Blouin N."/>
            <person name="Leonard G."/>
            <person name="Richards T.A."/>
            <person name="Lane C.E."/>
        </authorList>
    </citation>
    <scope>NUCLEOTIDE SEQUENCE [LARGE SCALE GENOMIC DNA]</scope>
    <source>
        <strain evidence="1 2">ATCC 34112</strain>
    </source>
</reference>
<sequence>MLTNHEAQSDLPTDGEFLNLFEWTDEDCGNIIDSTPIHEIISTVDRCFYIRKEILRVLQNFKNIYQNQLSTGEVVESSLILIGYTGAGKSYLLALICIYIQSSIDKITQLFIGNKYYTWNDDGFTIYNSLIDTCENANSITGPSLMVWL</sequence>
<keyword evidence="2" id="KW-1185">Reference proteome</keyword>
<name>A0A1W0A2F9_9STRA</name>
<dbReference type="AlphaFoldDB" id="A0A1W0A2F9"/>
<dbReference type="Proteomes" id="UP000243217">
    <property type="component" value="Unassembled WGS sequence"/>
</dbReference>
<dbReference type="OrthoDB" id="129274at2759"/>
<evidence type="ECO:0000313" key="1">
    <source>
        <dbReference type="EMBL" id="OQS04389.1"/>
    </source>
</evidence>
<gene>
    <name evidence="1" type="ORF">THRCLA_20893</name>
</gene>
<proteinExistence type="predicted"/>
<evidence type="ECO:0000313" key="2">
    <source>
        <dbReference type="Proteomes" id="UP000243217"/>
    </source>
</evidence>